<dbReference type="VEuPathDB" id="TriTrypDB:LDHU3_30.0190"/>
<evidence type="ECO:0000313" key="2">
    <source>
        <dbReference type="EMBL" id="TPP45582.1"/>
    </source>
</evidence>
<dbReference type="AlphaFoldDB" id="A0A504X965"/>
<comment type="caution">
    <text evidence="2">The sequence shown here is derived from an EMBL/GenBank/DDBJ whole genome shotgun (WGS) entry which is preliminary data.</text>
</comment>
<evidence type="ECO:0000256" key="1">
    <source>
        <dbReference type="SAM" id="MobiDB-lite"/>
    </source>
</evidence>
<organism evidence="2 3">
    <name type="scientific">Leishmania donovani</name>
    <dbReference type="NCBI Taxonomy" id="5661"/>
    <lineage>
        <taxon>Eukaryota</taxon>
        <taxon>Discoba</taxon>
        <taxon>Euglenozoa</taxon>
        <taxon>Kinetoplastea</taxon>
        <taxon>Metakinetoplastina</taxon>
        <taxon>Trypanosomatida</taxon>
        <taxon>Trypanosomatidae</taxon>
        <taxon>Leishmaniinae</taxon>
        <taxon>Leishmania</taxon>
    </lineage>
</organism>
<feature type="compositionally biased region" description="Basic and acidic residues" evidence="1">
    <location>
        <begin position="369"/>
        <end position="389"/>
    </location>
</feature>
<dbReference type="Proteomes" id="UP000318447">
    <property type="component" value="Unassembled WGS sequence"/>
</dbReference>
<feature type="compositionally biased region" description="Basic and acidic residues" evidence="1">
    <location>
        <begin position="308"/>
        <end position="338"/>
    </location>
</feature>
<dbReference type="EMBL" id="RHLC01000011">
    <property type="protein sequence ID" value="TPP45582.1"/>
    <property type="molecule type" value="Genomic_DNA"/>
</dbReference>
<reference evidence="3" key="1">
    <citation type="submission" date="2019-02" db="EMBL/GenBank/DDBJ databases">
        <title>FDA dAtabase for Regulatory Grade micrObial Sequences (FDA-ARGOS): Supporting development and validation of Infectious Disease Dx tests.</title>
        <authorList>
            <person name="Duncan R."/>
            <person name="Fisher C."/>
            <person name="Tallon L."/>
            <person name="Sadzewicz L."/>
            <person name="Sengamalay N."/>
            <person name="Ott S."/>
            <person name="Godinez A."/>
            <person name="Nagaraj S."/>
            <person name="Vavikolanu K."/>
            <person name="Nadendla S."/>
            <person name="Aluvathingal J."/>
            <person name="Sichtig H."/>
        </authorList>
    </citation>
    <scope>NUCLEOTIDE SEQUENCE [LARGE SCALE GENOMIC DNA]</scope>
    <source>
        <strain evidence="3">FDAARGOS_361</strain>
    </source>
</reference>
<evidence type="ECO:0008006" key="4">
    <source>
        <dbReference type="Google" id="ProtNLM"/>
    </source>
</evidence>
<name>A0A504X965_LEIDO</name>
<feature type="region of interest" description="Disordered" evidence="1">
    <location>
        <begin position="303"/>
        <end position="389"/>
    </location>
</feature>
<gene>
    <name evidence="2" type="ORF">CGC21_34865</name>
</gene>
<proteinExistence type="predicted"/>
<protein>
    <recommendedName>
        <fullName evidence="4">Chromatin target of PRMT1 protein C-terminal domain-containing protein</fullName>
    </recommendedName>
</protein>
<dbReference type="VEuPathDB" id="TriTrypDB:LdCL_300006000"/>
<sequence length="389" mass="44343">MHQRLLRPGCMKRLREDEAGADAHEMHAAPIDHLLATPPRSTNGLASLIPSNPFVAPVQNSRSPSVCTTIGTDGGLSEDSVFILDISSHSCSFPRRRTSAAVPSEAERTRVSVQIAPGVTLGDLTQASATTAAGSAGLDKVLRSSTYDGTAPACVSLCRLPTMPRDDFDRRRLRALYERNRRRVSALADARDRRRGGEDDYAAPRRYVVSERRTRIEGFGRGGAQVSRVVRRARGGRDEPRSRRFSDRGIFRRNVRDRFRRVEDFEGEERRERFREVRARRGDGRRVEGRRFGEARRLRLRMRGTRAGRVDHRRAEVDGRRQREERVSDGRRRQESGRRNNNNQGNRGGNKQGSLSRNNQPQRNNKPQRSREPQITREELDRQLESYRS</sequence>
<accession>A0A504X965</accession>
<evidence type="ECO:0000313" key="3">
    <source>
        <dbReference type="Proteomes" id="UP000318447"/>
    </source>
</evidence>
<feature type="compositionally biased region" description="Low complexity" evidence="1">
    <location>
        <begin position="352"/>
        <end position="367"/>
    </location>
</feature>